<dbReference type="EMBL" id="JAUEPU010000033">
    <property type="protein sequence ID" value="KAK0491702.1"/>
    <property type="molecule type" value="Genomic_DNA"/>
</dbReference>
<evidence type="ECO:0000313" key="2">
    <source>
        <dbReference type="EMBL" id="KAK0491702.1"/>
    </source>
</evidence>
<evidence type="ECO:0000313" key="3">
    <source>
        <dbReference type="Proteomes" id="UP001175228"/>
    </source>
</evidence>
<dbReference type="InterPro" id="IPR001810">
    <property type="entry name" value="F-box_dom"/>
</dbReference>
<organism evidence="2 3">
    <name type="scientific">Armillaria luteobubalina</name>
    <dbReference type="NCBI Taxonomy" id="153913"/>
    <lineage>
        <taxon>Eukaryota</taxon>
        <taxon>Fungi</taxon>
        <taxon>Dikarya</taxon>
        <taxon>Basidiomycota</taxon>
        <taxon>Agaricomycotina</taxon>
        <taxon>Agaricomycetes</taxon>
        <taxon>Agaricomycetidae</taxon>
        <taxon>Agaricales</taxon>
        <taxon>Marasmiineae</taxon>
        <taxon>Physalacriaceae</taxon>
        <taxon>Armillaria</taxon>
    </lineage>
</organism>
<name>A0AA39PW75_9AGAR</name>
<dbReference type="Proteomes" id="UP001175228">
    <property type="component" value="Unassembled WGS sequence"/>
</dbReference>
<keyword evidence="3" id="KW-1185">Reference proteome</keyword>
<dbReference type="CDD" id="cd09917">
    <property type="entry name" value="F-box_SF"/>
    <property type="match status" value="1"/>
</dbReference>
<proteinExistence type="predicted"/>
<evidence type="ECO:0000259" key="1">
    <source>
        <dbReference type="Pfam" id="PF12937"/>
    </source>
</evidence>
<dbReference type="Pfam" id="PF12937">
    <property type="entry name" value="F-box-like"/>
    <property type="match status" value="1"/>
</dbReference>
<reference evidence="2" key="1">
    <citation type="submission" date="2023-06" db="EMBL/GenBank/DDBJ databases">
        <authorList>
            <consortium name="Lawrence Berkeley National Laboratory"/>
            <person name="Ahrendt S."/>
            <person name="Sahu N."/>
            <person name="Indic B."/>
            <person name="Wong-Bajracharya J."/>
            <person name="Merenyi Z."/>
            <person name="Ke H.-M."/>
            <person name="Monk M."/>
            <person name="Kocsube S."/>
            <person name="Drula E."/>
            <person name="Lipzen A."/>
            <person name="Balint B."/>
            <person name="Henrissat B."/>
            <person name="Andreopoulos B."/>
            <person name="Martin F.M."/>
            <person name="Harder C.B."/>
            <person name="Rigling D."/>
            <person name="Ford K.L."/>
            <person name="Foster G.D."/>
            <person name="Pangilinan J."/>
            <person name="Papanicolaou A."/>
            <person name="Barry K."/>
            <person name="LaButti K."/>
            <person name="Viragh M."/>
            <person name="Koriabine M."/>
            <person name="Yan M."/>
            <person name="Riley R."/>
            <person name="Champramary S."/>
            <person name="Plett K.L."/>
            <person name="Tsai I.J."/>
            <person name="Slot J."/>
            <person name="Sipos G."/>
            <person name="Plett J."/>
            <person name="Nagy L.G."/>
            <person name="Grigoriev I.V."/>
        </authorList>
    </citation>
    <scope>NUCLEOTIDE SEQUENCE</scope>
    <source>
        <strain evidence="2">HWK02</strain>
    </source>
</reference>
<dbReference type="AlphaFoldDB" id="A0AA39PW75"/>
<feature type="domain" description="F-box" evidence="1">
    <location>
        <begin position="100"/>
        <end position="155"/>
    </location>
</feature>
<dbReference type="Gene3D" id="1.20.1280.50">
    <property type="match status" value="1"/>
</dbReference>
<comment type="caution">
    <text evidence="2">The sequence shown here is derived from an EMBL/GenBank/DDBJ whole genome shotgun (WGS) entry which is preliminary data.</text>
</comment>
<sequence length="522" mass="60071">MAYIPTRKSDFEAKLAPLLPDYSHAPFDTRIIELLQSNAPPTPFEKKRLEATLSETPDRVVELDSFIDSTTSLLRYLTKDRNQALENQANAKKILSPCRRLPPELLSEIFIWCSSLYGRYRRSLDPRALHWTLSRVCRKWRSVAIGTPEIWSHIILDFRDDWFLNGSRIHGAAFMLGILLDRARPCDLDVFIVAKSGISTHPACAVLLPSARYWKSLEVLYNPDFLSPCRGFFDRLETVVVLVDDHRRSKVIDTFAVAPRLRSFEKTLDLPFLLPANLVEFEDSDQFNKNTCTILRHLVNIRTLSLMCSSYSSQSPRIRLPRVSQLKLHTQLAPNTASQIYNHFDLPSLKHLKIFFLFSEPMVPRRVPQPMHSSTVTRLTLTWSRFLRHKFSAVDIKHDLFSYNTLRNLRCLIVEDCPNISSFLRALSIRSGKNVIFPKMSKLDIIWECHAGSSGDVLDMDILVELIQSRRYQGVLREFKMKWERGLANDDADTRRRWQQLSAPGGGIQISTSIKGLEANWS</sequence>
<accession>A0AA39PW75</accession>
<gene>
    <name evidence="2" type="ORF">EDD18DRAFT_539348</name>
</gene>
<protein>
    <recommendedName>
        <fullName evidence="1">F-box domain-containing protein</fullName>
    </recommendedName>
</protein>